<comment type="caution">
    <text evidence="4">The sequence shown here is derived from an EMBL/GenBank/DDBJ whole genome shotgun (WGS) entry which is preliminary data.</text>
</comment>
<dbReference type="InterPro" id="IPR006148">
    <property type="entry name" value="Glc/Gal-6P_isomerase"/>
</dbReference>
<dbReference type="GO" id="GO:0042802">
    <property type="term" value="F:identical protein binding"/>
    <property type="evidence" value="ECO:0007669"/>
    <property type="project" value="TreeGrafter"/>
</dbReference>
<dbReference type="SUPFAM" id="SSF100950">
    <property type="entry name" value="NagB/RpiA/CoA transferase-like"/>
    <property type="match status" value="1"/>
</dbReference>
<dbReference type="GO" id="GO:0004342">
    <property type="term" value="F:glucosamine-6-phosphate deaminase activity"/>
    <property type="evidence" value="ECO:0007669"/>
    <property type="project" value="InterPro"/>
</dbReference>
<evidence type="ECO:0000313" key="5">
    <source>
        <dbReference type="Proteomes" id="UP000642993"/>
    </source>
</evidence>
<dbReference type="GO" id="GO:0005737">
    <property type="term" value="C:cytoplasm"/>
    <property type="evidence" value="ECO:0007669"/>
    <property type="project" value="TreeGrafter"/>
</dbReference>
<dbReference type="PANTHER" id="PTHR11280">
    <property type="entry name" value="GLUCOSAMINE-6-PHOSPHATE ISOMERASE"/>
    <property type="match status" value="1"/>
</dbReference>
<sequence>MDVVIAADPVGVARAAADIVARALRHRVVNLGVATGSSPVPTYQELAQRAQRGELSFGHARVFLLDEYVGLSRGHAESYHQVIRRDLTEAAGIPDSRIEGPRGDAADLIAEADRYDHLITTHGGIDLQILGIGTNGHIGFNEPPSSLSSRTRVVALAEQTRMDNSRFFDHLDDVPQLALTQGLGTISEAREIVLIATGARKAPAVAAAVEGPLAARCPASILQWHPRATFVVDAAAASKLELPAYGRERQGTRGHA</sequence>
<organism evidence="4 5">
    <name type="scientific">Lolliginicoccus lacisalsi</name>
    <dbReference type="NCBI Taxonomy" id="2742202"/>
    <lineage>
        <taxon>Bacteria</taxon>
        <taxon>Bacillati</taxon>
        <taxon>Actinomycetota</taxon>
        <taxon>Actinomycetes</taxon>
        <taxon>Mycobacteriales</taxon>
        <taxon>Hoyosellaceae</taxon>
        <taxon>Lolliginicoccus</taxon>
    </lineage>
</organism>
<dbReference type="Pfam" id="PF01182">
    <property type="entry name" value="Glucosamine_iso"/>
    <property type="match status" value="1"/>
</dbReference>
<protein>
    <submittedName>
        <fullName evidence="4">Glucosamine-6-phosphate deaminase</fullName>
    </submittedName>
</protein>
<reference evidence="4" key="1">
    <citation type="submission" date="2020-09" db="EMBL/GenBank/DDBJ databases">
        <title>Hoyosella lacisalsi sp. nov., a halotolerant actinobacterium isolated from soil of Lake Gudzhirganskoe.</title>
        <authorList>
            <person name="Yang Q."/>
            <person name="Guo P.Y."/>
            <person name="Liu S.W."/>
            <person name="Li F.N."/>
            <person name="Sun C.H."/>
        </authorList>
    </citation>
    <scope>NUCLEOTIDE SEQUENCE</scope>
    <source>
        <strain evidence="4">G463</strain>
    </source>
</reference>
<dbReference type="EMBL" id="JACYWE010000008">
    <property type="protein sequence ID" value="MBD8507506.1"/>
    <property type="molecule type" value="Genomic_DNA"/>
</dbReference>
<dbReference type="GO" id="GO:0019262">
    <property type="term" value="P:N-acetylneuraminate catabolic process"/>
    <property type="evidence" value="ECO:0007669"/>
    <property type="project" value="TreeGrafter"/>
</dbReference>
<keyword evidence="2" id="KW-0119">Carbohydrate metabolism</keyword>
<dbReference type="CDD" id="cd01399">
    <property type="entry name" value="GlcN6P_deaminase"/>
    <property type="match status" value="1"/>
</dbReference>
<dbReference type="GO" id="GO:0006043">
    <property type="term" value="P:glucosamine catabolic process"/>
    <property type="evidence" value="ECO:0007669"/>
    <property type="project" value="TreeGrafter"/>
</dbReference>
<keyword evidence="1" id="KW-0378">Hydrolase</keyword>
<evidence type="ECO:0000313" key="4">
    <source>
        <dbReference type="EMBL" id="MBD8507506.1"/>
    </source>
</evidence>
<proteinExistence type="predicted"/>
<dbReference type="InterPro" id="IPR004547">
    <property type="entry name" value="Glucosamine6P_isomerase"/>
</dbReference>
<dbReference type="RefSeq" id="WP_192039959.1">
    <property type="nucleotide sequence ID" value="NZ_JACYWE010000008.1"/>
</dbReference>
<gene>
    <name evidence="4" type="ORF">HT102_13540</name>
</gene>
<dbReference type="InterPro" id="IPR018321">
    <property type="entry name" value="Glucosamine6P_isomerase_CS"/>
</dbReference>
<dbReference type="GO" id="GO:0006046">
    <property type="term" value="P:N-acetylglucosamine catabolic process"/>
    <property type="evidence" value="ECO:0007669"/>
    <property type="project" value="TreeGrafter"/>
</dbReference>
<name>A0A927JDX1_9ACTN</name>
<keyword evidence="5" id="KW-1185">Reference proteome</keyword>
<dbReference type="PANTHER" id="PTHR11280:SF5">
    <property type="entry name" value="GLUCOSAMINE-6-PHOSPHATE ISOMERASE"/>
    <property type="match status" value="1"/>
</dbReference>
<accession>A0A927JDX1</accession>
<evidence type="ECO:0000256" key="2">
    <source>
        <dbReference type="ARBA" id="ARBA00023277"/>
    </source>
</evidence>
<dbReference type="GO" id="GO:0005975">
    <property type="term" value="P:carbohydrate metabolic process"/>
    <property type="evidence" value="ECO:0007669"/>
    <property type="project" value="InterPro"/>
</dbReference>
<dbReference type="Proteomes" id="UP000642993">
    <property type="component" value="Unassembled WGS sequence"/>
</dbReference>
<dbReference type="Gene3D" id="3.40.50.1360">
    <property type="match status" value="1"/>
</dbReference>
<dbReference type="AlphaFoldDB" id="A0A927JDX1"/>
<dbReference type="InterPro" id="IPR037171">
    <property type="entry name" value="NagB/RpiA_transferase-like"/>
</dbReference>
<evidence type="ECO:0000256" key="1">
    <source>
        <dbReference type="ARBA" id="ARBA00022801"/>
    </source>
</evidence>
<feature type="domain" description="Glucosamine/galactosamine-6-phosphate isomerase" evidence="3">
    <location>
        <begin position="13"/>
        <end position="223"/>
    </location>
</feature>
<evidence type="ECO:0000259" key="3">
    <source>
        <dbReference type="Pfam" id="PF01182"/>
    </source>
</evidence>
<dbReference type="PROSITE" id="PS01161">
    <property type="entry name" value="GLC_GALNAC_ISOMERASE"/>
    <property type="match status" value="1"/>
</dbReference>